<comment type="caution">
    <text evidence="2">The sequence shown here is derived from an EMBL/GenBank/DDBJ whole genome shotgun (WGS) entry which is preliminary data.</text>
</comment>
<reference evidence="2" key="1">
    <citation type="journal article" date="2022" name="Int. J. Syst. Evol. Microbiol.">
        <title>Granulimonas faecalis gen. nov., sp. nov., and Leptogranulimonas caecicola gen. nov., sp. nov., novel lactate-producing Atopobiaceae bacteria isolated from mouse intestines, and an emended description of the family Atopobiaceae.</title>
        <authorList>
            <person name="Morinaga K."/>
            <person name="Kusada H."/>
            <person name="Sakamoto S."/>
            <person name="Murakami T."/>
            <person name="Toyoda A."/>
            <person name="Mori H."/>
            <person name="Meng X.Y."/>
            <person name="Takashino M."/>
            <person name="Murotomi K."/>
            <person name="Tamaki H."/>
        </authorList>
    </citation>
    <scope>NUCLEOTIDE SEQUENCE</scope>
    <source>
        <strain evidence="2">OPF53</strain>
    </source>
</reference>
<dbReference type="SUPFAM" id="SSF51658">
    <property type="entry name" value="Xylose isomerase-like"/>
    <property type="match status" value="1"/>
</dbReference>
<organism evidence="2 3">
    <name type="scientific">Granulimonas faecalis</name>
    <dbReference type="NCBI Taxonomy" id="2894155"/>
    <lineage>
        <taxon>Bacteria</taxon>
        <taxon>Bacillati</taxon>
        <taxon>Actinomycetota</taxon>
        <taxon>Coriobacteriia</taxon>
        <taxon>Coriobacteriales</taxon>
        <taxon>Kribbibacteriaceae</taxon>
        <taxon>Granulimonas</taxon>
    </lineage>
</organism>
<name>A0AAV5B153_9ACTN</name>
<sequence length="309" mass="34273">MKLATRINSFLSEADGDLASVLQEFSGLGLTHCDFNYPEHVEGLLAADLKAMLDANGLEANGVAVRFRRHFLNGEFGNADPAVAADALALAKEGTDYCRAIGGRVVTLWLGFDGFDYPFQADYRRMWDAVASAFRELCDYAPDVLFSIEYKPFEERSFAFIDSFGLVLAMIDEIDRPNIGATLDYCHMLMKHDNPAYGADILGSRGRLFGVHLNDGYGRFDDGLMVGTVTLPQTLEFLYYVKKHGFDHAVYFDTFPKRERAAAECAANVAMVRRIDETIDRLGLDRIQAAVDANDGVGVSRLVLDAFMK</sequence>
<protein>
    <submittedName>
        <fullName evidence="2">Xylose isomerase</fullName>
    </submittedName>
</protein>
<dbReference type="GO" id="GO:0016853">
    <property type="term" value="F:isomerase activity"/>
    <property type="evidence" value="ECO:0007669"/>
    <property type="project" value="UniProtKB-KW"/>
</dbReference>
<dbReference type="AlphaFoldDB" id="A0AAV5B153"/>
<gene>
    <name evidence="2" type="ORF">ATOP_05270</name>
</gene>
<dbReference type="InterPro" id="IPR050312">
    <property type="entry name" value="IolE/XylAMocC-like"/>
</dbReference>
<dbReference type="PANTHER" id="PTHR12110">
    <property type="entry name" value="HYDROXYPYRUVATE ISOMERASE"/>
    <property type="match status" value="1"/>
</dbReference>
<evidence type="ECO:0000259" key="1">
    <source>
        <dbReference type="Pfam" id="PF01261"/>
    </source>
</evidence>
<dbReference type="Pfam" id="PF01261">
    <property type="entry name" value="AP_endonuc_2"/>
    <property type="match status" value="1"/>
</dbReference>
<feature type="domain" description="Xylose isomerase-like TIM barrel" evidence="1">
    <location>
        <begin position="39"/>
        <end position="263"/>
    </location>
</feature>
<dbReference type="Proteomes" id="UP001055025">
    <property type="component" value="Unassembled WGS sequence"/>
</dbReference>
<accession>A0AAV5B153</accession>
<keyword evidence="3" id="KW-1185">Reference proteome</keyword>
<dbReference type="InterPro" id="IPR036237">
    <property type="entry name" value="Xyl_isomerase-like_sf"/>
</dbReference>
<dbReference type="Gene3D" id="3.20.20.150">
    <property type="entry name" value="Divalent-metal-dependent TIM barrel enzymes"/>
    <property type="match status" value="1"/>
</dbReference>
<dbReference type="InterPro" id="IPR013022">
    <property type="entry name" value="Xyl_isomerase-like_TIM-brl"/>
</dbReference>
<evidence type="ECO:0000313" key="3">
    <source>
        <dbReference type="Proteomes" id="UP001055025"/>
    </source>
</evidence>
<keyword evidence="2" id="KW-0413">Isomerase</keyword>
<dbReference type="RefSeq" id="WP_204407025.1">
    <property type="nucleotide sequence ID" value="NZ_BQKC01000001.1"/>
</dbReference>
<evidence type="ECO:0000313" key="2">
    <source>
        <dbReference type="EMBL" id="GJM54872.1"/>
    </source>
</evidence>
<proteinExistence type="predicted"/>
<dbReference type="EMBL" id="BQKC01000001">
    <property type="protein sequence ID" value="GJM54872.1"/>
    <property type="molecule type" value="Genomic_DNA"/>
</dbReference>